<comment type="caution">
    <text evidence="2">The sequence shown here is derived from an EMBL/GenBank/DDBJ whole genome shotgun (WGS) entry which is preliminary data.</text>
</comment>
<proteinExistence type="predicted"/>
<gene>
    <name evidence="2" type="ORF">PHY01_37590</name>
</gene>
<evidence type="ECO:0000313" key="3">
    <source>
        <dbReference type="Proteomes" id="UP000320338"/>
    </source>
</evidence>
<dbReference type="Proteomes" id="UP000320338">
    <property type="component" value="Unassembled WGS sequence"/>
</dbReference>
<dbReference type="EMBL" id="BJNG01000035">
    <property type="protein sequence ID" value="GEC21476.1"/>
    <property type="molecule type" value="Genomic_DNA"/>
</dbReference>
<feature type="compositionally biased region" description="Low complexity" evidence="1">
    <location>
        <begin position="460"/>
        <end position="493"/>
    </location>
</feature>
<evidence type="ECO:0000313" key="2">
    <source>
        <dbReference type="EMBL" id="GEC21476.1"/>
    </source>
</evidence>
<feature type="region of interest" description="Disordered" evidence="1">
    <location>
        <begin position="455"/>
        <end position="493"/>
    </location>
</feature>
<accession>A0A4Y3WVS5</accession>
<evidence type="ECO:0008006" key="4">
    <source>
        <dbReference type="Google" id="ProtNLM"/>
    </source>
</evidence>
<protein>
    <recommendedName>
        <fullName evidence="4">Oxidoreductase</fullName>
    </recommendedName>
</protein>
<reference evidence="2 3" key="1">
    <citation type="submission" date="2019-06" db="EMBL/GenBank/DDBJ databases">
        <title>Whole genome shotgun sequence of Pseudonocardia hydrocarbonoxydans NBRC 14498.</title>
        <authorList>
            <person name="Hosoyama A."/>
            <person name="Uohara A."/>
            <person name="Ohji S."/>
            <person name="Ichikawa N."/>
        </authorList>
    </citation>
    <scope>NUCLEOTIDE SEQUENCE [LARGE SCALE GENOMIC DNA]</scope>
    <source>
        <strain evidence="2 3">NBRC 14498</strain>
    </source>
</reference>
<sequence>MAQDPVSALTGALTAGHELDLGGAELPAAALAAVLTAGRPPGAPVLRLRHARVTGVLRLTGAQVTVPVDLRACTFDEAPDLRMAEFSGLSMSGCRVPALRAGNVVVTADLTLDDGFTSHGPVHLSDARIGGSLRLSAGRLDGAGGRAVIADRLVVGGTCYARRLVAGGEVRMPGARITGNLDLSGAELASPTVDALDLTGLAVDGSLLAGRHHAGPVFTCDGRVLLAGVQVGGDLVLTGAVIRRRAGEPLLPRAADESRMPIVPGGIVDPGAALVADRIRVQGNLELDDGSDTTGTVRLPGAVVGGYVRLSGAHLTGPYDEPDRGVALLGDGIEIGGDLEARAAGRGPLRCDGQLRLVDAHVRGSASLSGVRLHAPDRDAFNGDRLRVGGELYLRSSARARCGCRTPRSARRSTAPARCSSGHACVRTSTARRRCRTRHRCGRRWTRGRRRSARTCSCCASGPPAASGSGAPTPASRCSSSTSGSAAPGPGTR</sequence>
<organism evidence="2 3">
    <name type="scientific">Pseudonocardia hydrocarbonoxydans</name>
    <dbReference type="NCBI Taxonomy" id="76726"/>
    <lineage>
        <taxon>Bacteria</taxon>
        <taxon>Bacillati</taxon>
        <taxon>Actinomycetota</taxon>
        <taxon>Actinomycetes</taxon>
        <taxon>Pseudonocardiales</taxon>
        <taxon>Pseudonocardiaceae</taxon>
        <taxon>Pseudonocardia</taxon>
    </lineage>
</organism>
<name>A0A4Y3WVS5_9PSEU</name>
<dbReference type="OrthoDB" id="5194370at2"/>
<evidence type="ECO:0000256" key="1">
    <source>
        <dbReference type="SAM" id="MobiDB-lite"/>
    </source>
</evidence>
<dbReference type="AlphaFoldDB" id="A0A4Y3WVS5"/>
<dbReference type="RefSeq" id="WP_141280294.1">
    <property type="nucleotide sequence ID" value="NZ_BAAARZ010000014.1"/>
</dbReference>
<keyword evidence="3" id="KW-1185">Reference proteome</keyword>